<protein>
    <submittedName>
        <fullName evidence="2">GIY-YIG nuclease family protein</fullName>
    </submittedName>
</protein>
<feature type="domain" description="GIY-YIG" evidence="1">
    <location>
        <begin position="36"/>
        <end position="89"/>
    </location>
</feature>
<accession>A0ABV1GWC9</accession>
<evidence type="ECO:0000313" key="2">
    <source>
        <dbReference type="EMBL" id="MEQ2544377.1"/>
    </source>
</evidence>
<comment type="caution">
    <text evidence="2">The sequence shown here is derived from an EMBL/GenBank/DDBJ whole genome shotgun (WGS) entry which is preliminary data.</text>
</comment>
<evidence type="ECO:0000313" key="3">
    <source>
        <dbReference type="Proteomes" id="UP001460202"/>
    </source>
</evidence>
<gene>
    <name evidence="2" type="ORF">WMO46_05375</name>
</gene>
<dbReference type="PROSITE" id="PS50164">
    <property type="entry name" value="GIY_YIG"/>
    <property type="match status" value="1"/>
</dbReference>
<dbReference type="InterPro" id="IPR035901">
    <property type="entry name" value="GIY-YIG_endonuc_sf"/>
</dbReference>
<sequence length="89" mass="10656">MRKQDLFFIKNFRPQQGCDSQEICDLKKDDLSNIPDCAGVYIITSFKTRFIYPEGTSRIIYIGKSDNLKRRLKEYQRHLKSLKRDCQEY</sequence>
<name>A0ABV1GWC9_9BACT</name>
<dbReference type="InterPro" id="IPR000305">
    <property type="entry name" value="GIY-YIG_endonuc"/>
</dbReference>
<dbReference type="RefSeq" id="WP_349093958.1">
    <property type="nucleotide sequence ID" value="NZ_JBBMFL010000004.1"/>
</dbReference>
<dbReference type="SUPFAM" id="SSF82771">
    <property type="entry name" value="GIY-YIG endonuclease"/>
    <property type="match status" value="1"/>
</dbReference>
<organism evidence="2 3">
    <name type="scientific">Alistipes intestinihominis</name>
    <dbReference type="NCBI Taxonomy" id="3133172"/>
    <lineage>
        <taxon>Bacteria</taxon>
        <taxon>Pseudomonadati</taxon>
        <taxon>Bacteroidota</taxon>
        <taxon>Bacteroidia</taxon>
        <taxon>Bacteroidales</taxon>
        <taxon>Rikenellaceae</taxon>
        <taxon>Alistipes</taxon>
    </lineage>
</organism>
<keyword evidence="3" id="KW-1185">Reference proteome</keyword>
<proteinExistence type="predicted"/>
<evidence type="ECO:0000259" key="1">
    <source>
        <dbReference type="PROSITE" id="PS50164"/>
    </source>
</evidence>
<dbReference type="Pfam" id="PF01541">
    <property type="entry name" value="GIY-YIG"/>
    <property type="match status" value="1"/>
</dbReference>
<reference evidence="2 3" key="1">
    <citation type="submission" date="2024-03" db="EMBL/GenBank/DDBJ databases">
        <title>Human intestinal bacterial collection.</title>
        <authorList>
            <person name="Pauvert C."/>
            <person name="Hitch T.C.A."/>
            <person name="Clavel T."/>
        </authorList>
    </citation>
    <scope>NUCLEOTIDE SEQUENCE [LARGE SCALE GENOMIC DNA]</scope>
    <source>
        <strain evidence="2 3">CLA-KB-H122</strain>
    </source>
</reference>
<dbReference type="Proteomes" id="UP001460202">
    <property type="component" value="Unassembled WGS sequence"/>
</dbReference>
<dbReference type="Gene3D" id="3.40.1440.10">
    <property type="entry name" value="GIY-YIG endonuclease"/>
    <property type="match status" value="1"/>
</dbReference>
<dbReference type="EMBL" id="JBBMFL010000004">
    <property type="protein sequence ID" value="MEQ2544377.1"/>
    <property type="molecule type" value="Genomic_DNA"/>
</dbReference>